<dbReference type="InterPro" id="IPR018528">
    <property type="entry name" value="Preph_deHydtase_CS"/>
</dbReference>
<dbReference type="Gene3D" id="3.30.70.260">
    <property type="match status" value="1"/>
</dbReference>
<feature type="domain" description="ACT" evidence="1">
    <location>
        <begin position="1"/>
        <end position="66"/>
    </location>
</feature>
<dbReference type="PROSITE" id="PS51671">
    <property type="entry name" value="ACT"/>
    <property type="match status" value="1"/>
</dbReference>
<accession>A0A645H6W2</accession>
<dbReference type="EMBL" id="VSSQ01086934">
    <property type="protein sequence ID" value="MPN34082.1"/>
    <property type="molecule type" value="Genomic_DNA"/>
</dbReference>
<proteinExistence type="predicted"/>
<dbReference type="GO" id="GO:0004664">
    <property type="term" value="F:prephenate dehydratase activity"/>
    <property type="evidence" value="ECO:0007669"/>
    <property type="project" value="InterPro"/>
</dbReference>
<comment type="caution">
    <text evidence="2">The sequence shown here is derived from an EMBL/GenBank/DDBJ whole genome shotgun (WGS) entry which is preliminary data.</text>
</comment>
<dbReference type="InterPro" id="IPR045865">
    <property type="entry name" value="ACT-like_dom_sf"/>
</dbReference>
<dbReference type="PANTHER" id="PTHR21022">
    <property type="entry name" value="PREPHENATE DEHYDRATASE P PROTEIN"/>
    <property type="match status" value="1"/>
</dbReference>
<dbReference type="AlphaFoldDB" id="A0A645H6W2"/>
<dbReference type="SUPFAM" id="SSF55021">
    <property type="entry name" value="ACT-like"/>
    <property type="match status" value="1"/>
</dbReference>
<organism evidence="2">
    <name type="scientific">bioreactor metagenome</name>
    <dbReference type="NCBI Taxonomy" id="1076179"/>
    <lineage>
        <taxon>unclassified sequences</taxon>
        <taxon>metagenomes</taxon>
        <taxon>ecological metagenomes</taxon>
    </lineage>
</organism>
<dbReference type="GO" id="GO:0005737">
    <property type="term" value="C:cytoplasm"/>
    <property type="evidence" value="ECO:0007669"/>
    <property type="project" value="TreeGrafter"/>
</dbReference>
<dbReference type="GO" id="GO:0009094">
    <property type="term" value="P:L-phenylalanine biosynthetic process"/>
    <property type="evidence" value="ECO:0007669"/>
    <property type="project" value="InterPro"/>
</dbReference>
<gene>
    <name evidence="2" type="primary">pheA_35</name>
    <name evidence="2" type="ORF">SDC9_181575</name>
</gene>
<dbReference type="PANTHER" id="PTHR21022:SF19">
    <property type="entry name" value="PREPHENATE DEHYDRATASE-RELATED"/>
    <property type="match status" value="1"/>
</dbReference>
<dbReference type="InterPro" id="IPR002912">
    <property type="entry name" value="ACT_dom"/>
</dbReference>
<sequence>MYDLLAPLKKHNVSMTRFESRPARTGKWEYYFYVDIEGHPAQPNVAQALAELQQLCAFYKLLGTYPTATV</sequence>
<reference evidence="2" key="1">
    <citation type="submission" date="2019-08" db="EMBL/GenBank/DDBJ databases">
        <authorList>
            <person name="Kucharzyk K."/>
            <person name="Murdoch R.W."/>
            <person name="Higgins S."/>
            <person name="Loffler F."/>
        </authorList>
    </citation>
    <scope>NUCLEOTIDE SEQUENCE</scope>
</reference>
<dbReference type="PROSITE" id="PS00858">
    <property type="entry name" value="PREPHENATE_DEHYDR_2"/>
    <property type="match status" value="1"/>
</dbReference>
<evidence type="ECO:0000259" key="1">
    <source>
        <dbReference type="PROSITE" id="PS51671"/>
    </source>
</evidence>
<dbReference type="CDD" id="cd04905">
    <property type="entry name" value="ACT_CM-PDT"/>
    <property type="match status" value="1"/>
</dbReference>
<evidence type="ECO:0000313" key="2">
    <source>
        <dbReference type="EMBL" id="MPN34082.1"/>
    </source>
</evidence>
<protein>
    <submittedName>
        <fullName evidence="2">p-protein</fullName>
    </submittedName>
</protein>
<name>A0A645H6W2_9ZZZZ</name>